<dbReference type="AlphaFoldDB" id="A0AA35YVN0"/>
<dbReference type="EMBL" id="OX465080">
    <property type="protein sequence ID" value="CAI9281105.1"/>
    <property type="molecule type" value="Genomic_DNA"/>
</dbReference>
<evidence type="ECO:0000313" key="1">
    <source>
        <dbReference type="EMBL" id="CAI9281105.1"/>
    </source>
</evidence>
<dbReference type="Proteomes" id="UP001177003">
    <property type="component" value="Chromosome 4"/>
</dbReference>
<proteinExistence type="predicted"/>
<gene>
    <name evidence="1" type="ORF">LSALG_LOCUS20824</name>
</gene>
<reference evidence="1" key="1">
    <citation type="submission" date="2023-04" db="EMBL/GenBank/DDBJ databases">
        <authorList>
            <person name="Vijverberg K."/>
            <person name="Xiong W."/>
            <person name="Schranz E."/>
        </authorList>
    </citation>
    <scope>NUCLEOTIDE SEQUENCE</scope>
</reference>
<accession>A0AA35YVN0</accession>
<name>A0AA35YVN0_LACSI</name>
<evidence type="ECO:0000313" key="2">
    <source>
        <dbReference type="Proteomes" id="UP001177003"/>
    </source>
</evidence>
<protein>
    <submittedName>
        <fullName evidence="1">Uncharacterized protein</fullName>
    </submittedName>
</protein>
<keyword evidence="2" id="KW-1185">Reference proteome</keyword>
<sequence length="102" mass="10672">MMCFSWLPSGRTNDVQVVQLIEWCQGAVVVVVIKFSNVIGGSCHKLAMNSVMRPTGGVVDVCVSGCPSSVDEPLPPMDYIDLAGQASSPSCRVSPLSAISGT</sequence>
<organism evidence="1 2">
    <name type="scientific">Lactuca saligna</name>
    <name type="common">Willowleaf lettuce</name>
    <dbReference type="NCBI Taxonomy" id="75948"/>
    <lineage>
        <taxon>Eukaryota</taxon>
        <taxon>Viridiplantae</taxon>
        <taxon>Streptophyta</taxon>
        <taxon>Embryophyta</taxon>
        <taxon>Tracheophyta</taxon>
        <taxon>Spermatophyta</taxon>
        <taxon>Magnoliopsida</taxon>
        <taxon>eudicotyledons</taxon>
        <taxon>Gunneridae</taxon>
        <taxon>Pentapetalae</taxon>
        <taxon>asterids</taxon>
        <taxon>campanulids</taxon>
        <taxon>Asterales</taxon>
        <taxon>Asteraceae</taxon>
        <taxon>Cichorioideae</taxon>
        <taxon>Cichorieae</taxon>
        <taxon>Lactucinae</taxon>
        <taxon>Lactuca</taxon>
    </lineage>
</organism>